<accession>A0A401XK77</accession>
<organism evidence="2 3">
    <name type="scientific">Thermaurantimonas aggregans</name>
    <dbReference type="NCBI Taxonomy" id="2173829"/>
    <lineage>
        <taxon>Bacteria</taxon>
        <taxon>Pseudomonadati</taxon>
        <taxon>Bacteroidota</taxon>
        <taxon>Flavobacteriia</taxon>
        <taxon>Flavobacteriales</taxon>
        <taxon>Schleiferiaceae</taxon>
        <taxon>Thermaurantimonas</taxon>
    </lineage>
</organism>
<dbReference type="InterPro" id="IPR019734">
    <property type="entry name" value="TPR_rpt"/>
</dbReference>
<proteinExistence type="predicted"/>
<keyword evidence="1" id="KW-0472">Membrane</keyword>
<dbReference type="Proteomes" id="UP000286715">
    <property type="component" value="Unassembled WGS sequence"/>
</dbReference>
<evidence type="ECO:0000313" key="2">
    <source>
        <dbReference type="EMBL" id="GCD77426.1"/>
    </source>
</evidence>
<name>A0A401XK77_9FLAO</name>
<feature type="transmembrane region" description="Helical" evidence="1">
    <location>
        <begin position="34"/>
        <end position="57"/>
    </location>
</feature>
<keyword evidence="3" id="KW-1185">Reference proteome</keyword>
<sequence length="233" mass="26485">MSKKEIEQKQDEVILDVGTTLTKAEAFIEKNKKAITYALSGLLVGVAAYFAFTYLYLDPLEKEAQIELYKAQENIDRDSLRLALNGDGSSMGLLEIADEYAWTKAGNLARYYAGVCYLQLGEYEEAIRQMDKFSTNDPVFEVLANGVIADAFLEIGQPNEALEYYDKAVHASNNEFVVPFYLKKAGMLAEDQKKWKDARKYFERLKNEFPKSQHALDADKFLARIEAKQSQKN</sequence>
<dbReference type="InterPro" id="IPR011990">
    <property type="entry name" value="TPR-like_helical_dom_sf"/>
</dbReference>
<dbReference type="SMART" id="SM00028">
    <property type="entry name" value="TPR"/>
    <property type="match status" value="3"/>
</dbReference>
<dbReference type="Gene3D" id="1.25.40.10">
    <property type="entry name" value="Tetratricopeptide repeat domain"/>
    <property type="match status" value="1"/>
</dbReference>
<dbReference type="SUPFAM" id="SSF48452">
    <property type="entry name" value="TPR-like"/>
    <property type="match status" value="1"/>
</dbReference>
<keyword evidence="1" id="KW-1133">Transmembrane helix</keyword>
<keyword evidence="1" id="KW-0812">Transmembrane</keyword>
<comment type="caution">
    <text evidence="2">The sequence shown here is derived from an EMBL/GenBank/DDBJ whole genome shotgun (WGS) entry which is preliminary data.</text>
</comment>
<dbReference type="OrthoDB" id="9808622at2"/>
<dbReference type="RefSeq" id="WP_124397486.1">
    <property type="nucleotide sequence ID" value="NZ_BHZE01000006.1"/>
</dbReference>
<protein>
    <submittedName>
        <fullName evidence="2">Uncharacterized protein</fullName>
    </submittedName>
</protein>
<dbReference type="EMBL" id="BHZE01000006">
    <property type="protein sequence ID" value="GCD77426.1"/>
    <property type="molecule type" value="Genomic_DNA"/>
</dbReference>
<dbReference type="Pfam" id="PF13174">
    <property type="entry name" value="TPR_6"/>
    <property type="match status" value="2"/>
</dbReference>
<dbReference type="AlphaFoldDB" id="A0A401XK77"/>
<evidence type="ECO:0000313" key="3">
    <source>
        <dbReference type="Proteomes" id="UP000286715"/>
    </source>
</evidence>
<evidence type="ECO:0000256" key="1">
    <source>
        <dbReference type="SAM" id="Phobius"/>
    </source>
</evidence>
<gene>
    <name evidence="2" type="ORF">JCM31826_09080</name>
</gene>
<reference evidence="2 3" key="1">
    <citation type="submission" date="2018-11" db="EMBL/GenBank/DDBJ databases">
        <title>Schleiferia aggregans sp. nov., a moderately thermophilic heterotrophic bacterium isolated from microbial mats at a terrestrial hot spring.</title>
        <authorList>
            <person name="Iino T."/>
            <person name="Ohkuma M."/>
            <person name="Haruta S."/>
        </authorList>
    </citation>
    <scope>NUCLEOTIDE SEQUENCE [LARGE SCALE GENOMIC DNA]</scope>
    <source>
        <strain evidence="2 3">LA</strain>
    </source>
</reference>